<evidence type="ECO:0000313" key="3">
    <source>
        <dbReference type="Proteomes" id="UP000017842"/>
    </source>
</evidence>
<dbReference type="EMBL" id="AYLO01000113">
    <property type="protein sequence ID" value="ESS70609.1"/>
    <property type="molecule type" value="Genomic_DNA"/>
</dbReference>
<comment type="caution">
    <text evidence="2">The sequence shown here is derived from an EMBL/GenBank/DDBJ whole genome shotgun (WGS) entry which is preliminary data.</text>
</comment>
<dbReference type="eggNOG" id="COG0226">
    <property type="taxonomic scope" value="Bacteria"/>
</dbReference>
<accession>V5BRY5</accession>
<name>V5BRY5_9GAMM</name>
<keyword evidence="3" id="KW-1185">Reference proteome</keyword>
<protein>
    <recommendedName>
        <fullName evidence="4">Phosphate ABC transporter substrate-binding protein</fullName>
    </recommendedName>
</protein>
<evidence type="ECO:0000256" key="1">
    <source>
        <dbReference type="SAM" id="SignalP"/>
    </source>
</evidence>
<evidence type="ECO:0008006" key="4">
    <source>
        <dbReference type="Google" id="ProtNLM"/>
    </source>
</evidence>
<reference evidence="2 3" key="1">
    <citation type="journal article" date="2013" name="Genome Announc.">
        <title>Draft Genome Sequence of the Methanotrophic Gammaproteobacterium Methyloglobulus morosus DSM 22980 Strain KoM1.</title>
        <authorList>
            <person name="Poehlein A."/>
            <person name="Deutzmann J.S."/>
            <person name="Daniel R."/>
            <person name="Simeonova D.D."/>
        </authorList>
    </citation>
    <scope>NUCLEOTIDE SEQUENCE [LARGE SCALE GENOMIC DNA]</scope>
    <source>
        <strain evidence="2 3">KoM1</strain>
    </source>
</reference>
<dbReference type="Proteomes" id="UP000017842">
    <property type="component" value="Unassembled WGS sequence"/>
</dbReference>
<dbReference type="Gene3D" id="3.40.190.10">
    <property type="entry name" value="Periplasmic binding protein-like II"/>
    <property type="match status" value="1"/>
</dbReference>
<evidence type="ECO:0000313" key="2">
    <source>
        <dbReference type="EMBL" id="ESS70609.1"/>
    </source>
</evidence>
<dbReference type="AlphaFoldDB" id="V5BRY5"/>
<organism evidence="2 3">
    <name type="scientific">Methyloglobulus morosus KoM1</name>
    <dbReference type="NCBI Taxonomy" id="1116472"/>
    <lineage>
        <taxon>Bacteria</taxon>
        <taxon>Pseudomonadati</taxon>
        <taxon>Pseudomonadota</taxon>
        <taxon>Gammaproteobacteria</taxon>
        <taxon>Methylococcales</taxon>
        <taxon>Methylococcaceae</taxon>
        <taxon>Methyloglobulus</taxon>
    </lineage>
</organism>
<keyword evidence="1" id="KW-0732">Signal</keyword>
<gene>
    <name evidence="2" type="ORF">MGMO_121c00050</name>
</gene>
<proteinExistence type="predicted"/>
<dbReference type="OrthoDB" id="5368544at2"/>
<feature type="chain" id="PRO_5004731209" description="Phosphate ABC transporter substrate-binding protein" evidence="1">
    <location>
        <begin position="23"/>
        <end position="141"/>
    </location>
</feature>
<dbReference type="RefSeq" id="WP_023495839.1">
    <property type="nucleotide sequence ID" value="NZ_AYLO01000113.1"/>
</dbReference>
<dbReference type="SUPFAM" id="SSF53850">
    <property type="entry name" value="Periplasmic binding protein-like II"/>
    <property type="match status" value="1"/>
</dbReference>
<feature type="signal peptide" evidence="1">
    <location>
        <begin position="1"/>
        <end position="22"/>
    </location>
</feature>
<sequence length="141" mass="15406">MNRIKPFFLFVALVLVTHSTQAEIVVVMSAKSNVTNLSKDNVSAIFLGKTATLPDGIQAVPIEQDAGQEAYKEFHRIVIEKSDAQLNAYWAKMVFSGKGNPPREVANNAEVLKIIAASPSMIGYLEKSAVNRTVKVVFSPQ</sequence>
<dbReference type="STRING" id="1116472.MGMO_121c00050"/>